<gene>
    <name evidence="5" type="primary">LOC117231390</name>
</gene>
<keyword evidence="2" id="KW-0472">Membrane</keyword>
<evidence type="ECO:0000256" key="2">
    <source>
        <dbReference type="SAM" id="Phobius"/>
    </source>
</evidence>
<evidence type="ECO:0000313" key="5">
    <source>
        <dbReference type="RefSeq" id="XP_033345684.1"/>
    </source>
</evidence>
<keyword evidence="2" id="KW-1133">Transmembrane helix</keyword>
<evidence type="ECO:0000256" key="3">
    <source>
        <dbReference type="SAM" id="SignalP"/>
    </source>
</evidence>
<feature type="compositionally biased region" description="Low complexity" evidence="1">
    <location>
        <begin position="257"/>
        <end position="274"/>
    </location>
</feature>
<dbReference type="Proteomes" id="UP000504631">
    <property type="component" value="Unplaced"/>
</dbReference>
<feature type="compositionally biased region" description="Basic and acidic residues" evidence="1">
    <location>
        <begin position="226"/>
        <end position="240"/>
    </location>
</feature>
<dbReference type="AlphaFoldDB" id="A0A6J3K051"/>
<organism evidence="4 5">
    <name type="scientific">Bombus vosnesenskii</name>
    <dbReference type="NCBI Taxonomy" id="207650"/>
    <lineage>
        <taxon>Eukaryota</taxon>
        <taxon>Metazoa</taxon>
        <taxon>Ecdysozoa</taxon>
        <taxon>Arthropoda</taxon>
        <taxon>Hexapoda</taxon>
        <taxon>Insecta</taxon>
        <taxon>Pterygota</taxon>
        <taxon>Neoptera</taxon>
        <taxon>Endopterygota</taxon>
        <taxon>Hymenoptera</taxon>
        <taxon>Apocrita</taxon>
        <taxon>Aculeata</taxon>
        <taxon>Apoidea</taxon>
        <taxon>Anthophila</taxon>
        <taxon>Apidae</taxon>
        <taxon>Bombus</taxon>
        <taxon>Pyrobombus</taxon>
    </lineage>
</organism>
<feature type="compositionally biased region" description="Polar residues" evidence="1">
    <location>
        <begin position="333"/>
        <end position="357"/>
    </location>
</feature>
<feature type="compositionally biased region" description="Basic and acidic residues" evidence="1">
    <location>
        <begin position="302"/>
        <end position="313"/>
    </location>
</feature>
<dbReference type="PANTHER" id="PTHR16502">
    <property type="entry name" value="KERATINOCYTE-ASSOCIATED TRANSMEMBRANE PROTEIN 2"/>
    <property type="match status" value="1"/>
</dbReference>
<name>A0A6J3K051_9HYME</name>
<feature type="transmembrane region" description="Helical" evidence="2">
    <location>
        <begin position="403"/>
        <end position="421"/>
    </location>
</feature>
<feature type="compositionally biased region" description="Basic and acidic residues" evidence="1">
    <location>
        <begin position="281"/>
        <end position="292"/>
    </location>
</feature>
<accession>A0A6J3K051</accession>
<feature type="chain" id="PRO_5026684535" evidence="3">
    <location>
        <begin position="30"/>
        <end position="474"/>
    </location>
</feature>
<proteinExistence type="predicted"/>
<dbReference type="GeneID" id="117231390"/>
<dbReference type="PANTHER" id="PTHR16502:SF0">
    <property type="entry name" value="KERATINOCYTE-ASSOCIATED TRANSMEMBRANE PROTEIN 2"/>
    <property type="match status" value="1"/>
</dbReference>
<dbReference type="KEGG" id="bvk:117231390"/>
<evidence type="ECO:0000256" key="1">
    <source>
        <dbReference type="SAM" id="MobiDB-lite"/>
    </source>
</evidence>
<keyword evidence="4" id="KW-1185">Reference proteome</keyword>
<keyword evidence="2" id="KW-0812">Transmembrane</keyword>
<feature type="region of interest" description="Disordered" evidence="1">
    <location>
        <begin position="184"/>
        <end position="240"/>
    </location>
</feature>
<feature type="region of interest" description="Disordered" evidence="1">
    <location>
        <begin position="254"/>
        <end position="380"/>
    </location>
</feature>
<feature type="compositionally biased region" description="Polar residues" evidence="1">
    <location>
        <begin position="184"/>
        <end position="194"/>
    </location>
</feature>
<dbReference type="RefSeq" id="XP_033345684.1">
    <property type="nucleotide sequence ID" value="XM_033489793.1"/>
</dbReference>
<feature type="compositionally biased region" description="Polar residues" evidence="1">
    <location>
        <begin position="314"/>
        <end position="323"/>
    </location>
</feature>
<sequence>MENYASRSLFGFTIFVFFLYCMKVSDVLSAPTTLRIIDVIKAKNYLNCNVQPFFYENNITSVCNNLTYSVDEHDLKSTNILLCFAFLDGLYKVCHSNEFPKEYNNTTTFYSYIQSLVPGEKERDKDEFCGNISDINIAYKQLERQLSYIKSLRFCYQECFDKSGKFTPLCAILAWNKHISDTKQVNTNNKSQGDTNEKEDDKDVKPDPQVLHPSPGIDKPSSEALKGNDDNKNKTQIDRHIDVKAVVTMPLVQGKQNSTKSSIISSESNIDGINTSPTGYKRKESQNGKDEVLENIEPPPKSNDKVGIGKEEITNTNSVNNEDGGNKNDGSEDVTTSTLSENTQEQGFSHEWNSNVQGDELSIDPNNRPEQPEDTADQGLGMTEQKNVMSSYNNIRPDEESHFFTYFSIISLISIAAYIGYHNKQKILAIVLEGRRSRNRGRRRSSTVNYTKLDCTLEEAVTSQCNANVTHVIY</sequence>
<reference evidence="5" key="1">
    <citation type="submission" date="2025-08" db="UniProtKB">
        <authorList>
            <consortium name="RefSeq"/>
        </authorList>
    </citation>
    <scope>IDENTIFICATION</scope>
    <source>
        <tissue evidence="5">Muscle</tissue>
    </source>
</reference>
<evidence type="ECO:0000313" key="4">
    <source>
        <dbReference type="Proteomes" id="UP000504631"/>
    </source>
</evidence>
<feature type="signal peptide" evidence="3">
    <location>
        <begin position="1"/>
        <end position="29"/>
    </location>
</feature>
<dbReference type="Pfam" id="PF17818">
    <property type="entry name" value="KCT2"/>
    <property type="match status" value="1"/>
</dbReference>
<feature type="compositionally biased region" description="Basic and acidic residues" evidence="1">
    <location>
        <begin position="195"/>
        <end position="206"/>
    </location>
</feature>
<protein>
    <submittedName>
        <fullName evidence="5">Trans-Golgi network integral membrane protein 1-like isoform X1</fullName>
    </submittedName>
</protein>
<keyword evidence="3" id="KW-0732">Signal</keyword>
<dbReference type="InterPro" id="IPR037645">
    <property type="entry name" value="KCT2"/>
</dbReference>